<dbReference type="Gene3D" id="3.30.450.90">
    <property type="match status" value="1"/>
</dbReference>
<keyword evidence="2" id="KW-0067">ATP-binding</keyword>
<accession>A0A382E5N6</accession>
<dbReference type="Pfam" id="PF00437">
    <property type="entry name" value="T2SSE"/>
    <property type="match status" value="1"/>
</dbReference>
<feature type="domain" description="Type II secretion system protein GspE N-terminal" evidence="4">
    <location>
        <begin position="79"/>
        <end position="152"/>
    </location>
</feature>
<dbReference type="GO" id="GO:0005524">
    <property type="term" value="F:ATP binding"/>
    <property type="evidence" value="ECO:0007669"/>
    <property type="project" value="UniProtKB-KW"/>
</dbReference>
<dbReference type="SUPFAM" id="SSF160246">
    <property type="entry name" value="EspE N-terminal domain-like"/>
    <property type="match status" value="1"/>
</dbReference>
<proteinExistence type="predicted"/>
<organism evidence="5">
    <name type="scientific">marine metagenome</name>
    <dbReference type="NCBI Taxonomy" id="408172"/>
    <lineage>
        <taxon>unclassified sequences</taxon>
        <taxon>metagenomes</taxon>
        <taxon>ecological metagenomes</taxon>
    </lineage>
</organism>
<evidence type="ECO:0000259" key="3">
    <source>
        <dbReference type="Pfam" id="PF00437"/>
    </source>
</evidence>
<dbReference type="InterPro" id="IPR001482">
    <property type="entry name" value="T2SS/T4SS_dom"/>
</dbReference>
<dbReference type="Pfam" id="PF05157">
    <property type="entry name" value="MshEN"/>
    <property type="match status" value="1"/>
</dbReference>
<dbReference type="PANTHER" id="PTHR30258:SF1">
    <property type="entry name" value="PROTEIN TRANSPORT PROTEIN HOFB HOMOLOG"/>
    <property type="match status" value="1"/>
</dbReference>
<dbReference type="Gene3D" id="3.40.50.300">
    <property type="entry name" value="P-loop containing nucleotide triphosphate hydrolases"/>
    <property type="match status" value="1"/>
</dbReference>
<dbReference type="InterPro" id="IPR037257">
    <property type="entry name" value="T2SS_E_N_sf"/>
</dbReference>
<name>A0A382E5N6_9ZZZZ</name>
<dbReference type="GO" id="GO:0005886">
    <property type="term" value="C:plasma membrane"/>
    <property type="evidence" value="ECO:0007669"/>
    <property type="project" value="TreeGrafter"/>
</dbReference>
<dbReference type="GO" id="GO:0016887">
    <property type="term" value="F:ATP hydrolysis activity"/>
    <property type="evidence" value="ECO:0007669"/>
    <property type="project" value="TreeGrafter"/>
</dbReference>
<evidence type="ECO:0000259" key="4">
    <source>
        <dbReference type="Pfam" id="PF05157"/>
    </source>
</evidence>
<dbReference type="CDD" id="cd01129">
    <property type="entry name" value="PulE-GspE-like"/>
    <property type="match status" value="1"/>
</dbReference>
<reference evidence="5" key="1">
    <citation type="submission" date="2018-05" db="EMBL/GenBank/DDBJ databases">
        <authorList>
            <person name="Lanie J.A."/>
            <person name="Ng W.-L."/>
            <person name="Kazmierczak K.M."/>
            <person name="Andrzejewski T.M."/>
            <person name="Davidsen T.M."/>
            <person name="Wayne K.J."/>
            <person name="Tettelin H."/>
            <person name="Glass J.I."/>
            <person name="Rusch D."/>
            <person name="Podicherti R."/>
            <person name="Tsui H.-C.T."/>
            <person name="Winkler M.E."/>
        </authorList>
    </citation>
    <scope>NUCLEOTIDE SEQUENCE</scope>
</reference>
<sequence length="510" mass="55965">MTARLELGIKRESAVQLASFLVTNGLITEDQLEQAVVSSDESNRGLVETILEFGVVSEEEIATSIGTMYNLDKAYLRRDDDLSLEALSLLPVPFIQQNRIVPFAEDSGMIKVAISEPNALNTVPSVRTITNKKVTAYVVTFAEMQSVLARFDPTIDEPANKQQPRALRSVKQSEIKRTAATAKGTTKSKDGDKEAVQLTSEVVKLVDEIMANAMRGGISDIHIEPYKTFSRVRYRKDGVLQGEDRYSKLLEKNYPAVTTRIKIMSSLDIAERRLPQDGAFTLKGKDREIDVRVSILPTSLGERVVMRLLDGASANLTIEKMGLQEADETALKNAVDAPQGLTLVTGPTGSGKSTTLYAVLNRLNQVGVNILTAEDPVEYTMEGVGQVQVREDIGLSFSSALRSFLRQDPEIIMVGEIRDKETADIAVKAALTGHMVLSTLHTNDSVSTITRLLNMDLPPYLISSSLAAIVAQRLARKICDSCREIDETVTVDQYLAMGFSAEEASRSKLY</sequence>
<feature type="domain" description="Bacterial type II secretion system protein E" evidence="3">
    <location>
        <begin position="201"/>
        <end position="489"/>
    </location>
</feature>
<keyword evidence="1" id="KW-0547">Nucleotide-binding</keyword>
<dbReference type="Gene3D" id="3.30.300.160">
    <property type="entry name" value="Type II secretion system, protein E, N-terminal domain"/>
    <property type="match status" value="1"/>
</dbReference>
<dbReference type="SUPFAM" id="SSF52540">
    <property type="entry name" value="P-loop containing nucleoside triphosphate hydrolases"/>
    <property type="match status" value="1"/>
</dbReference>
<protein>
    <recommendedName>
        <fullName evidence="6">Bacterial type II secretion system protein E domain-containing protein</fullName>
    </recommendedName>
</protein>
<dbReference type="PANTHER" id="PTHR30258">
    <property type="entry name" value="TYPE II SECRETION SYSTEM PROTEIN GSPE-RELATED"/>
    <property type="match status" value="1"/>
</dbReference>
<evidence type="ECO:0000313" key="5">
    <source>
        <dbReference type="EMBL" id="SVB45311.1"/>
    </source>
</evidence>
<evidence type="ECO:0000256" key="2">
    <source>
        <dbReference type="ARBA" id="ARBA00022840"/>
    </source>
</evidence>
<feature type="non-terminal residue" evidence="5">
    <location>
        <position position="510"/>
    </location>
</feature>
<evidence type="ECO:0000256" key="1">
    <source>
        <dbReference type="ARBA" id="ARBA00022741"/>
    </source>
</evidence>
<dbReference type="EMBL" id="UINC01042539">
    <property type="protein sequence ID" value="SVB45311.1"/>
    <property type="molecule type" value="Genomic_DNA"/>
</dbReference>
<dbReference type="AlphaFoldDB" id="A0A382E5N6"/>
<gene>
    <name evidence="5" type="ORF">METZ01_LOCUS198165</name>
</gene>
<dbReference type="InterPro" id="IPR027417">
    <property type="entry name" value="P-loop_NTPase"/>
</dbReference>
<evidence type="ECO:0008006" key="6">
    <source>
        <dbReference type="Google" id="ProtNLM"/>
    </source>
</evidence>
<dbReference type="InterPro" id="IPR007831">
    <property type="entry name" value="T2SS_GspE_N"/>
</dbReference>